<dbReference type="InterPro" id="IPR036737">
    <property type="entry name" value="OmpA-like_sf"/>
</dbReference>
<dbReference type="PRINTS" id="PR01021">
    <property type="entry name" value="OMPADOMAIN"/>
</dbReference>
<feature type="chain" id="PRO_5010293002" evidence="5">
    <location>
        <begin position="20"/>
        <end position="424"/>
    </location>
</feature>
<keyword evidence="3" id="KW-0998">Cell outer membrane</keyword>
<evidence type="ECO:0000313" key="8">
    <source>
        <dbReference type="Proteomes" id="UP000183658"/>
    </source>
</evidence>
<dbReference type="AlphaFoldDB" id="A0A1H9C2K6"/>
<feature type="signal peptide" evidence="5">
    <location>
        <begin position="1"/>
        <end position="19"/>
    </location>
</feature>
<dbReference type="Proteomes" id="UP000183658">
    <property type="component" value="Unassembled WGS sequence"/>
</dbReference>
<dbReference type="CDD" id="cd07185">
    <property type="entry name" value="OmpA_C-like"/>
    <property type="match status" value="1"/>
</dbReference>
<dbReference type="EMBL" id="FOFZ01000001">
    <property type="protein sequence ID" value="SEP95470.1"/>
    <property type="molecule type" value="Genomic_DNA"/>
</dbReference>
<dbReference type="Gene3D" id="3.30.1330.60">
    <property type="entry name" value="OmpA-like domain"/>
    <property type="match status" value="1"/>
</dbReference>
<evidence type="ECO:0000259" key="6">
    <source>
        <dbReference type="PROSITE" id="PS51123"/>
    </source>
</evidence>
<comment type="subcellular location">
    <subcellularLocation>
        <location evidence="1">Cell outer membrane</location>
    </subcellularLocation>
</comment>
<keyword evidence="8" id="KW-1185">Reference proteome</keyword>
<reference evidence="8" key="1">
    <citation type="submission" date="2016-10" db="EMBL/GenBank/DDBJ databases">
        <authorList>
            <person name="Varghese N."/>
            <person name="Submissions S."/>
        </authorList>
    </citation>
    <scope>NUCLEOTIDE SEQUENCE [LARGE SCALE GENOMIC DNA]</scope>
    <source>
        <strain evidence="8">DSM 15719</strain>
    </source>
</reference>
<evidence type="ECO:0000313" key="7">
    <source>
        <dbReference type="EMBL" id="SEP95470.1"/>
    </source>
</evidence>
<dbReference type="GO" id="GO:0009279">
    <property type="term" value="C:cell outer membrane"/>
    <property type="evidence" value="ECO:0007669"/>
    <property type="project" value="UniProtKB-SubCell"/>
</dbReference>
<evidence type="ECO:0000256" key="4">
    <source>
        <dbReference type="PROSITE-ProRule" id="PRU00473"/>
    </source>
</evidence>
<dbReference type="Pfam" id="PF00691">
    <property type="entry name" value="OmpA"/>
    <property type="match status" value="1"/>
</dbReference>
<dbReference type="PROSITE" id="PS51123">
    <property type="entry name" value="OMPA_2"/>
    <property type="match status" value="1"/>
</dbReference>
<proteinExistence type="predicted"/>
<dbReference type="InterPro" id="IPR006665">
    <property type="entry name" value="OmpA-like"/>
</dbReference>
<dbReference type="InterPro" id="IPR006664">
    <property type="entry name" value="OMP_bac"/>
</dbReference>
<evidence type="ECO:0000256" key="2">
    <source>
        <dbReference type="ARBA" id="ARBA00023136"/>
    </source>
</evidence>
<evidence type="ECO:0000256" key="5">
    <source>
        <dbReference type="SAM" id="SignalP"/>
    </source>
</evidence>
<dbReference type="RefSeq" id="WP_074720083.1">
    <property type="nucleotide sequence ID" value="NZ_CBCRVS010000003.1"/>
</dbReference>
<organism evidence="7 8">
    <name type="scientific">Flavobacterium frigoris</name>
    <dbReference type="NCBI Taxonomy" id="229204"/>
    <lineage>
        <taxon>Bacteria</taxon>
        <taxon>Pseudomonadati</taxon>
        <taxon>Bacteroidota</taxon>
        <taxon>Flavobacteriia</taxon>
        <taxon>Flavobacteriales</taxon>
        <taxon>Flavobacteriaceae</taxon>
        <taxon>Flavobacterium</taxon>
    </lineage>
</organism>
<protein>
    <submittedName>
        <fullName evidence="7">OmpA-OmpF porin, OOP family</fullName>
    </submittedName>
</protein>
<dbReference type="OrthoDB" id="1522982at2"/>
<keyword evidence="5" id="KW-0732">Signal</keyword>
<dbReference type="SUPFAM" id="SSF103088">
    <property type="entry name" value="OmpA-like"/>
    <property type="match status" value="1"/>
</dbReference>
<evidence type="ECO:0000256" key="1">
    <source>
        <dbReference type="ARBA" id="ARBA00004442"/>
    </source>
</evidence>
<dbReference type="InterPro" id="IPR050330">
    <property type="entry name" value="Bact_OuterMem_StrucFunc"/>
</dbReference>
<sequence>MKKVILTLALATAFATVSAQTTSAEKESVKNINPEFNQWSVELAGGFNKPMRPLSAGARTAVVSPYVADLGVRYMFNNKFGIKADFGYNSFTEGDDSQSFDTKYYRADLQAVANLGRIMNFETWTNTLGLLGHAGFGLGFSEKTDGAYAKDRMGNFMAGVTGQIKLSNRIALTGDFTTILNAKQDLGFDGVSVPTKRGFGGVLFNGTVGLTVYLGKNEKHADWVTLVDKDVIVLKDRVDTLETMLIDTDQDGVADYLDLEKNTVSGVMVDSKGRAIDLNTNNVPDELEKYLTANYVNKNDKSASLPNNELIKNLINGGYVATYFDFDKSTPSNVSTTGIDFVLTYLRNNPTATVDIIGHADELGRSEYNDKLSNTRAANVKNILVNANIDASRLNIIAAGEDTSVEKDSEGARKLVRKVTFRIK</sequence>
<keyword evidence="2 4" id="KW-0472">Membrane</keyword>
<dbReference type="PANTHER" id="PTHR30329">
    <property type="entry name" value="STATOR ELEMENT OF FLAGELLAR MOTOR COMPLEX"/>
    <property type="match status" value="1"/>
</dbReference>
<name>A0A1H9C2K6_FLAFI</name>
<evidence type="ECO:0000256" key="3">
    <source>
        <dbReference type="ARBA" id="ARBA00023237"/>
    </source>
</evidence>
<dbReference type="PANTHER" id="PTHR30329:SF21">
    <property type="entry name" value="LIPOPROTEIN YIAD-RELATED"/>
    <property type="match status" value="1"/>
</dbReference>
<gene>
    <name evidence="7" type="ORF">SAMN05444355_10160</name>
</gene>
<accession>A0A1H9C2K6</accession>
<feature type="domain" description="OmpA-like" evidence="6">
    <location>
        <begin position="311"/>
        <end position="424"/>
    </location>
</feature>